<dbReference type="Pfam" id="PF00631">
    <property type="entry name" value="G-gamma"/>
    <property type="match status" value="1"/>
</dbReference>
<dbReference type="PANTHER" id="PTHR28189">
    <property type="entry name" value="GUANINE NUCLEOTIDE-BINDING PROTEIN SUBUNIT GAMMA"/>
    <property type="match status" value="1"/>
</dbReference>
<feature type="region of interest" description="Disordered" evidence="5">
    <location>
        <begin position="1"/>
        <end position="24"/>
    </location>
</feature>
<keyword evidence="3" id="KW-0472">Membrane</keyword>
<protein>
    <recommendedName>
        <fullName evidence="6">G protein gamma domain-containing protein</fullName>
    </recommendedName>
</protein>
<dbReference type="GO" id="GO:0007186">
    <property type="term" value="P:G protein-coupled receptor signaling pathway"/>
    <property type="evidence" value="ECO:0007669"/>
    <property type="project" value="InterPro"/>
</dbReference>
<evidence type="ECO:0000256" key="3">
    <source>
        <dbReference type="ARBA" id="ARBA00023136"/>
    </source>
</evidence>
<sequence>MSDSQAQAYGKANQPAQTLQQSPQQQKIANKILEIKYNRIEELNNRLKQSLQKERIPASSVSLLIINNTQTVPDYLIPYLWKLDPKLSKFRQYQQLKESRAEKEVNVGCCTIV</sequence>
<evidence type="ECO:0000313" key="8">
    <source>
        <dbReference type="Proteomes" id="UP000095085"/>
    </source>
</evidence>
<feature type="compositionally biased region" description="Low complexity" evidence="5">
    <location>
        <begin position="14"/>
        <end position="24"/>
    </location>
</feature>
<keyword evidence="4" id="KW-0807">Transducer</keyword>
<dbReference type="InterPro" id="IPR015898">
    <property type="entry name" value="G-protein_gamma-like_dom"/>
</dbReference>
<comment type="subcellular location">
    <subcellularLocation>
        <location evidence="1">Membrane</location>
    </subcellularLocation>
</comment>
<dbReference type="RefSeq" id="XP_020077547.1">
    <property type="nucleotide sequence ID" value="XM_020220016.1"/>
</dbReference>
<dbReference type="EMBL" id="KV454539">
    <property type="protein sequence ID" value="ODV68480.1"/>
    <property type="molecule type" value="Genomic_DNA"/>
</dbReference>
<dbReference type="GeneID" id="30994566"/>
<dbReference type="AlphaFoldDB" id="A0A1E4RMI9"/>
<accession>A0A1E4RMI9</accession>
<evidence type="ECO:0000256" key="2">
    <source>
        <dbReference type="ARBA" id="ARBA00007431"/>
    </source>
</evidence>
<dbReference type="OrthoDB" id="19232at2759"/>
<evidence type="ECO:0000256" key="1">
    <source>
        <dbReference type="ARBA" id="ARBA00004370"/>
    </source>
</evidence>
<proteinExistence type="inferred from homology"/>
<evidence type="ECO:0000256" key="5">
    <source>
        <dbReference type="SAM" id="MobiDB-lite"/>
    </source>
</evidence>
<dbReference type="GO" id="GO:0031681">
    <property type="term" value="F:G-protein beta-subunit binding"/>
    <property type="evidence" value="ECO:0007669"/>
    <property type="project" value="InterPro"/>
</dbReference>
<reference evidence="8" key="1">
    <citation type="submission" date="2016-05" db="EMBL/GenBank/DDBJ databases">
        <title>Comparative genomics of biotechnologically important yeasts.</title>
        <authorList>
            <consortium name="DOE Joint Genome Institute"/>
            <person name="Riley R."/>
            <person name="Haridas S."/>
            <person name="Wolfe K.H."/>
            <person name="Lopes M.R."/>
            <person name="Hittinger C.T."/>
            <person name="Goker M."/>
            <person name="Salamov A."/>
            <person name="Wisecaver J."/>
            <person name="Long T.M."/>
            <person name="Aerts A.L."/>
            <person name="Barry K."/>
            <person name="Choi C."/>
            <person name="Clum A."/>
            <person name="Coughlan A.Y."/>
            <person name="Deshpande S."/>
            <person name="Douglass A.P."/>
            <person name="Hanson S.J."/>
            <person name="Klenk H.-P."/>
            <person name="Labutti K."/>
            <person name="Lapidus A."/>
            <person name="Lindquist E."/>
            <person name="Lipzen A."/>
            <person name="Meier-Kolthoff J.P."/>
            <person name="Ohm R.A."/>
            <person name="Otillar R.P."/>
            <person name="Pangilinan J."/>
            <person name="Peng Y."/>
            <person name="Rokas A."/>
            <person name="Rosa C.A."/>
            <person name="Scheuner C."/>
            <person name="Sibirny A.A."/>
            <person name="Slot J.C."/>
            <person name="Stielow J.B."/>
            <person name="Sun H."/>
            <person name="Kurtzman C.P."/>
            <person name="Blackwell M."/>
            <person name="Grigoriev I.V."/>
            <person name="Jeffries T.W."/>
        </authorList>
    </citation>
    <scope>NUCLEOTIDE SEQUENCE [LARGE SCALE GENOMIC DNA]</scope>
    <source>
        <strain evidence="8">NRRL Y-1933</strain>
    </source>
</reference>
<name>A0A1E4RMI9_9ASCO</name>
<keyword evidence="8" id="KW-1185">Reference proteome</keyword>
<gene>
    <name evidence="7" type="ORF">HYPBUDRAFT_147052</name>
</gene>
<dbReference type="InterPro" id="IPR041848">
    <property type="entry name" value="Ste18_fungal"/>
</dbReference>
<dbReference type="GO" id="GO:0000750">
    <property type="term" value="P:pheromone-dependent signal transduction involved in conjugation with cellular fusion"/>
    <property type="evidence" value="ECO:0007669"/>
    <property type="project" value="InterPro"/>
</dbReference>
<evidence type="ECO:0000259" key="6">
    <source>
        <dbReference type="SMART" id="SM01224"/>
    </source>
</evidence>
<dbReference type="SMART" id="SM01224">
    <property type="entry name" value="G_gamma"/>
    <property type="match status" value="1"/>
</dbReference>
<organism evidence="7 8">
    <name type="scientific">Hyphopichia burtonii NRRL Y-1933</name>
    <dbReference type="NCBI Taxonomy" id="984485"/>
    <lineage>
        <taxon>Eukaryota</taxon>
        <taxon>Fungi</taxon>
        <taxon>Dikarya</taxon>
        <taxon>Ascomycota</taxon>
        <taxon>Saccharomycotina</taxon>
        <taxon>Pichiomycetes</taxon>
        <taxon>Debaryomycetaceae</taxon>
        <taxon>Hyphopichia</taxon>
    </lineage>
</organism>
<evidence type="ECO:0000256" key="4">
    <source>
        <dbReference type="ARBA" id="ARBA00023224"/>
    </source>
</evidence>
<dbReference type="Proteomes" id="UP000095085">
    <property type="component" value="Unassembled WGS sequence"/>
</dbReference>
<comment type="similarity">
    <text evidence="2">Belongs to the G protein gamma family.</text>
</comment>
<evidence type="ECO:0000313" key="7">
    <source>
        <dbReference type="EMBL" id="ODV68480.1"/>
    </source>
</evidence>
<dbReference type="STRING" id="984485.A0A1E4RMI9"/>
<feature type="domain" description="G protein gamma" evidence="6">
    <location>
        <begin position="33"/>
        <end position="113"/>
    </location>
</feature>
<dbReference type="GO" id="GO:0005834">
    <property type="term" value="C:heterotrimeric G-protein complex"/>
    <property type="evidence" value="ECO:0007669"/>
    <property type="project" value="TreeGrafter"/>
</dbReference>
<dbReference type="PANTHER" id="PTHR28189:SF1">
    <property type="entry name" value="GUANINE NUCLEOTIDE-BINDING PROTEIN SUBUNIT GAMMA"/>
    <property type="match status" value="1"/>
</dbReference>